<keyword evidence="8" id="KW-0496">Mitochondrion</keyword>
<protein>
    <submittedName>
        <fullName evidence="10">Similar to Saccharomyces cerevisiae YNL070W TOM7 Component of the TOM (Translocase of outer membrane) complex</fullName>
    </submittedName>
</protein>
<dbReference type="PANTHER" id="PTHR34944:SF2">
    <property type="entry name" value="MITOCHONDRIAL IMPORT RECEPTOR SUBUNIT TOM7"/>
    <property type="match status" value="1"/>
</dbReference>
<evidence type="ECO:0000256" key="4">
    <source>
        <dbReference type="ARBA" id="ARBA00022692"/>
    </source>
</evidence>
<dbReference type="InterPro" id="IPR012621">
    <property type="entry name" value="Tom7"/>
</dbReference>
<comment type="similarity">
    <text evidence="2">Belongs to the Tom7 family.</text>
</comment>
<evidence type="ECO:0000256" key="2">
    <source>
        <dbReference type="ARBA" id="ARBA00010917"/>
    </source>
</evidence>
<dbReference type="AlphaFoldDB" id="A0A0J9XHA0"/>
<keyword evidence="5" id="KW-1000">Mitochondrion outer membrane</keyword>
<comment type="subcellular location">
    <subcellularLocation>
        <location evidence="1">Mitochondrion outer membrane</location>
        <topology evidence="1">Single-pass membrane protein</topology>
    </subcellularLocation>
</comment>
<reference evidence="10" key="1">
    <citation type="submission" date="2014-03" db="EMBL/GenBank/DDBJ databases">
        <authorList>
            <person name="Casaregola S."/>
        </authorList>
    </citation>
    <scope>NUCLEOTIDE SEQUENCE [LARGE SCALE GENOMIC DNA]</scope>
    <source>
        <strain evidence="10">CLIB 918</strain>
    </source>
</reference>
<keyword evidence="9" id="KW-0472">Membrane</keyword>
<evidence type="ECO:0000256" key="5">
    <source>
        <dbReference type="ARBA" id="ARBA00022787"/>
    </source>
</evidence>
<dbReference type="EMBL" id="CCBN010000014">
    <property type="protein sequence ID" value="CDO56285.1"/>
    <property type="molecule type" value="Genomic_DNA"/>
</dbReference>
<keyword evidence="11" id="KW-1185">Reference proteome</keyword>
<name>A0A0J9XHA0_GEOCN</name>
<dbReference type="STRING" id="1173061.A0A0J9XHA0"/>
<sequence>MTDYTLSDETKERLTKLIELGRVTVHYGWIPFIVYLGWTQSVPRPNLFKLLSPLPTP</sequence>
<dbReference type="GO" id="GO:0030150">
    <property type="term" value="P:protein import into mitochondrial matrix"/>
    <property type="evidence" value="ECO:0007669"/>
    <property type="project" value="InterPro"/>
</dbReference>
<evidence type="ECO:0000256" key="8">
    <source>
        <dbReference type="ARBA" id="ARBA00023128"/>
    </source>
</evidence>
<proteinExistence type="inferred from homology"/>
<evidence type="ECO:0000256" key="1">
    <source>
        <dbReference type="ARBA" id="ARBA00004572"/>
    </source>
</evidence>
<accession>A0A0J9XHA0</accession>
<dbReference type="OrthoDB" id="284357at2759"/>
<gene>
    <name evidence="10" type="ORF">BN980_GECA14s02155g</name>
</gene>
<evidence type="ECO:0000256" key="7">
    <source>
        <dbReference type="ARBA" id="ARBA00022989"/>
    </source>
</evidence>
<evidence type="ECO:0000256" key="3">
    <source>
        <dbReference type="ARBA" id="ARBA00022448"/>
    </source>
</evidence>
<dbReference type="PANTHER" id="PTHR34944">
    <property type="entry name" value="MITOCHONDRIAL IMPORT RECEPTOR SUBUNIT TOM7"/>
    <property type="match status" value="1"/>
</dbReference>
<dbReference type="GO" id="GO:0045040">
    <property type="term" value="P:protein insertion into mitochondrial outer membrane"/>
    <property type="evidence" value="ECO:0007669"/>
    <property type="project" value="TreeGrafter"/>
</dbReference>
<keyword evidence="6" id="KW-0653">Protein transport</keyword>
<evidence type="ECO:0000256" key="6">
    <source>
        <dbReference type="ARBA" id="ARBA00022927"/>
    </source>
</evidence>
<evidence type="ECO:0000313" key="11">
    <source>
        <dbReference type="Proteomes" id="UP000242525"/>
    </source>
</evidence>
<evidence type="ECO:0000256" key="9">
    <source>
        <dbReference type="ARBA" id="ARBA00023136"/>
    </source>
</evidence>
<dbReference type="Proteomes" id="UP000242525">
    <property type="component" value="Unassembled WGS sequence"/>
</dbReference>
<keyword evidence="3" id="KW-0813">Transport</keyword>
<dbReference type="Pfam" id="PF08038">
    <property type="entry name" value="Tom7"/>
    <property type="match status" value="1"/>
</dbReference>
<comment type="caution">
    <text evidence="10">The sequence shown here is derived from an EMBL/GenBank/DDBJ whole genome shotgun (WGS) entry which is preliminary data.</text>
</comment>
<organism evidence="10 11">
    <name type="scientific">Geotrichum candidum</name>
    <name type="common">Oospora lactis</name>
    <name type="synonym">Dipodascus geotrichum</name>
    <dbReference type="NCBI Taxonomy" id="1173061"/>
    <lineage>
        <taxon>Eukaryota</taxon>
        <taxon>Fungi</taxon>
        <taxon>Dikarya</taxon>
        <taxon>Ascomycota</taxon>
        <taxon>Saccharomycotina</taxon>
        <taxon>Dipodascomycetes</taxon>
        <taxon>Dipodascales</taxon>
        <taxon>Dipodascaceae</taxon>
        <taxon>Geotrichum</taxon>
    </lineage>
</organism>
<keyword evidence="4" id="KW-0812">Transmembrane</keyword>
<keyword evidence="7" id="KW-1133">Transmembrane helix</keyword>
<evidence type="ECO:0000313" key="10">
    <source>
        <dbReference type="EMBL" id="CDO56285.1"/>
    </source>
</evidence>
<dbReference type="GO" id="GO:0005742">
    <property type="term" value="C:mitochondrial outer membrane translocase complex"/>
    <property type="evidence" value="ECO:0007669"/>
    <property type="project" value="InterPro"/>
</dbReference>